<keyword evidence="3" id="KW-1185">Reference proteome</keyword>
<dbReference type="SMART" id="SM00256">
    <property type="entry name" value="FBOX"/>
    <property type="match status" value="1"/>
</dbReference>
<dbReference type="PANTHER" id="PTHR31672:SF13">
    <property type="entry name" value="F-BOX PROTEIN CPR30-LIKE"/>
    <property type="match status" value="1"/>
</dbReference>
<dbReference type="InterPro" id="IPR001810">
    <property type="entry name" value="F-box_dom"/>
</dbReference>
<dbReference type="SUPFAM" id="SSF81383">
    <property type="entry name" value="F-box domain"/>
    <property type="match status" value="1"/>
</dbReference>
<reference evidence="2 3" key="1">
    <citation type="submission" date="2023-01" db="EMBL/GenBank/DDBJ databases">
        <authorList>
            <person name="Kreplak J."/>
        </authorList>
    </citation>
    <scope>NUCLEOTIDE SEQUENCE [LARGE SCALE GENOMIC DNA]</scope>
</reference>
<organism evidence="2 3">
    <name type="scientific">Vicia faba</name>
    <name type="common">Broad bean</name>
    <name type="synonym">Faba vulgaris</name>
    <dbReference type="NCBI Taxonomy" id="3906"/>
    <lineage>
        <taxon>Eukaryota</taxon>
        <taxon>Viridiplantae</taxon>
        <taxon>Streptophyta</taxon>
        <taxon>Embryophyta</taxon>
        <taxon>Tracheophyta</taxon>
        <taxon>Spermatophyta</taxon>
        <taxon>Magnoliopsida</taxon>
        <taxon>eudicotyledons</taxon>
        <taxon>Gunneridae</taxon>
        <taxon>Pentapetalae</taxon>
        <taxon>rosids</taxon>
        <taxon>fabids</taxon>
        <taxon>Fabales</taxon>
        <taxon>Fabaceae</taxon>
        <taxon>Papilionoideae</taxon>
        <taxon>50 kb inversion clade</taxon>
        <taxon>NPAAA clade</taxon>
        <taxon>Hologalegina</taxon>
        <taxon>IRL clade</taxon>
        <taxon>Fabeae</taxon>
        <taxon>Vicia</taxon>
    </lineage>
</organism>
<dbReference type="InterPro" id="IPR036047">
    <property type="entry name" value="F-box-like_dom_sf"/>
</dbReference>
<evidence type="ECO:0000259" key="1">
    <source>
        <dbReference type="PROSITE" id="PS50181"/>
    </source>
</evidence>
<feature type="domain" description="F-box" evidence="1">
    <location>
        <begin position="10"/>
        <end position="59"/>
    </location>
</feature>
<dbReference type="Proteomes" id="UP001157006">
    <property type="component" value="Unassembled WGS sequence"/>
</dbReference>
<evidence type="ECO:0000313" key="3">
    <source>
        <dbReference type="Proteomes" id="UP001157006"/>
    </source>
</evidence>
<dbReference type="Gene3D" id="1.20.1280.50">
    <property type="match status" value="1"/>
</dbReference>
<dbReference type="PROSITE" id="PS50181">
    <property type="entry name" value="FBOX"/>
    <property type="match status" value="1"/>
</dbReference>
<dbReference type="EMBL" id="CATIWC010000584">
    <property type="protein sequence ID" value="CAI8583296.1"/>
    <property type="molecule type" value="Genomic_DNA"/>
</dbReference>
<proteinExistence type="predicted"/>
<dbReference type="InterPro" id="IPR006527">
    <property type="entry name" value="F-box-assoc_dom_typ1"/>
</dbReference>
<dbReference type="AlphaFoldDB" id="A0AAV0YBI6"/>
<name>A0AAV0YBI6_VICFA</name>
<gene>
    <name evidence="2" type="ORF">VFH_U021040</name>
</gene>
<dbReference type="PANTHER" id="PTHR31672">
    <property type="entry name" value="BNACNNG10540D PROTEIN"/>
    <property type="match status" value="1"/>
</dbReference>
<dbReference type="Pfam" id="PF12937">
    <property type="entry name" value="F-box-like"/>
    <property type="match status" value="1"/>
</dbReference>
<accession>A0AAV0YBI6</accession>
<dbReference type="Pfam" id="PF07734">
    <property type="entry name" value="FBA_1"/>
    <property type="match status" value="1"/>
</dbReference>
<dbReference type="InterPro" id="IPR050796">
    <property type="entry name" value="SCF_F-box_component"/>
</dbReference>
<evidence type="ECO:0000313" key="2">
    <source>
        <dbReference type="EMBL" id="CAI8583296.1"/>
    </source>
</evidence>
<comment type="caution">
    <text evidence="2">The sequence shown here is derived from an EMBL/GenBank/DDBJ whole genome shotgun (WGS) entry which is preliminary data.</text>
</comment>
<sequence>MEKSAAARHKKVRNNIPSDLALSILSNLSVKSLKRFECVCKSWNLLFKNPYFISLFHKIFLSNNQFYYDDKSLLIHQTVDDEKFILHSFSGEKFEKMNKLNWPNPFKEDDPGFEICGSSSINGIFCLICYSQPNISVVLWNPATGEFKIVPASPIEFVPYMNIDIIGHGFGYDSIGDDYKVVRRVLCSPKRGKYIMTSEDISDDPFWEIYNLKSNSWKKIKFDYPVNYEKDGIFLDGLFHWWGKNIFFNINDDEEDEEEYLLSFKLNTEVFTMTPLPLEDNNFDFEYVWRGLMVLNRSVALISNYSNVGTYPSNDNFYISILGELGVKKSWFKLFTIQPLPCIEFPIGVGKKGDIFFTKEDGKLVYFDLRTKMIEELGFVGDTFRGKTIFYKENLLPIGEANK</sequence>
<dbReference type="NCBIfam" id="TIGR01640">
    <property type="entry name" value="F_box_assoc_1"/>
    <property type="match status" value="1"/>
</dbReference>
<protein>
    <recommendedName>
        <fullName evidence="1">F-box domain-containing protein</fullName>
    </recommendedName>
</protein>
<dbReference type="InterPro" id="IPR017451">
    <property type="entry name" value="F-box-assoc_interact_dom"/>
</dbReference>